<dbReference type="Pfam" id="PF05893">
    <property type="entry name" value="LuxC"/>
    <property type="match status" value="1"/>
</dbReference>
<proteinExistence type="predicted"/>
<evidence type="ECO:0008006" key="5">
    <source>
        <dbReference type="Google" id="ProtNLM"/>
    </source>
</evidence>
<dbReference type="Gene3D" id="3.30.300.30">
    <property type="match status" value="1"/>
</dbReference>
<dbReference type="SUPFAM" id="SSF56801">
    <property type="entry name" value="Acetyl-CoA synthetase-like"/>
    <property type="match status" value="1"/>
</dbReference>
<dbReference type="GO" id="GO:0008218">
    <property type="term" value="P:bioluminescence"/>
    <property type="evidence" value="ECO:0007669"/>
    <property type="project" value="InterPro"/>
</dbReference>
<dbReference type="GO" id="GO:0003995">
    <property type="term" value="F:acyl-CoA dehydrogenase activity"/>
    <property type="evidence" value="ECO:0007669"/>
    <property type="project" value="InterPro"/>
</dbReference>
<dbReference type="PANTHER" id="PTHR43845">
    <property type="entry name" value="BLR5969 PROTEIN"/>
    <property type="match status" value="1"/>
</dbReference>
<dbReference type="InterPro" id="IPR042099">
    <property type="entry name" value="ANL_N_sf"/>
</dbReference>
<protein>
    <recommendedName>
        <fullName evidence="5">Long-chain-fatty-acyl-CoA reductase</fullName>
    </recommendedName>
</protein>
<accession>A0A263D7S8</accession>
<dbReference type="AlphaFoldDB" id="A0A263D7S8"/>
<comment type="caution">
    <text evidence="3">The sequence shown here is derived from an EMBL/GenBank/DDBJ whole genome shotgun (WGS) entry which is preliminary data.</text>
</comment>
<dbReference type="Proteomes" id="UP000242444">
    <property type="component" value="Unassembled WGS sequence"/>
</dbReference>
<name>A0A263D7S8_9PSEU</name>
<dbReference type="SUPFAM" id="SSF53720">
    <property type="entry name" value="ALDH-like"/>
    <property type="match status" value="1"/>
</dbReference>
<dbReference type="InterPro" id="IPR016161">
    <property type="entry name" value="Ald_DH/histidinol_DH"/>
</dbReference>
<dbReference type="InterPro" id="IPR008670">
    <property type="entry name" value="CoA_reduct_LuxC"/>
</dbReference>
<keyword evidence="1" id="KW-0521">NADP</keyword>
<feature type="region of interest" description="Disordered" evidence="2">
    <location>
        <begin position="1"/>
        <end position="27"/>
    </location>
</feature>
<dbReference type="InParanoid" id="A0A263D7S8"/>
<feature type="compositionally biased region" description="Low complexity" evidence="2">
    <location>
        <begin position="9"/>
        <end position="20"/>
    </location>
</feature>
<dbReference type="EMBL" id="NKYE01000002">
    <property type="protein sequence ID" value="OZM74584.1"/>
    <property type="molecule type" value="Genomic_DNA"/>
</dbReference>
<evidence type="ECO:0000256" key="2">
    <source>
        <dbReference type="SAM" id="MobiDB-lite"/>
    </source>
</evidence>
<evidence type="ECO:0000256" key="1">
    <source>
        <dbReference type="ARBA" id="ARBA00022857"/>
    </source>
</evidence>
<dbReference type="InterPro" id="IPR045851">
    <property type="entry name" value="AMP-bd_C_sf"/>
</dbReference>
<keyword evidence="4" id="KW-1185">Reference proteome</keyword>
<evidence type="ECO:0000313" key="3">
    <source>
        <dbReference type="EMBL" id="OZM74584.1"/>
    </source>
</evidence>
<reference evidence="3 4" key="1">
    <citation type="submission" date="2017-07" db="EMBL/GenBank/DDBJ databases">
        <title>Amycolatopsis antarcticus sp. nov., isolated from the surface of an Antarcticus brown macroalga.</title>
        <authorList>
            <person name="Wang J."/>
            <person name="Leiva S."/>
            <person name="Huang J."/>
            <person name="Huang Y."/>
        </authorList>
    </citation>
    <scope>NUCLEOTIDE SEQUENCE [LARGE SCALE GENOMIC DNA]</scope>
    <source>
        <strain evidence="3 4">AU-G6</strain>
    </source>
</reference>
<sequence length="887" mass="96844">MHARYPLVPGARPGRGQPQPELRHRRRRTTEGHLVTATGAQFSATQQVSATPHYWQGEWVTDEEASLRLDALDRYAGEVLAAAPLRPLQVVRAGDRLATRLSTSDDPVRSRLAERLRSQEVPDAEAQSTLDGLAVALGREKLERKLVRELGGTDPARMARFDYDLTVFEAWAPVGLLAHVAPGNAPAAGALSVLEGLLSGNVNIVKASGGDALFTADLLAALADEDPSGEIARRIMVLRYSSARTDWLERMCGPADAVAAWGGEEALAGVAGVLRPGCRLVDWGPKLSFAYLTADAWSDAEVLSSVAADVCALDQQACSSPQVIYLDTAEESEVFAFARRFAAALDEVSARTRPRTPGDAEWAEITNTVLVTELESHLGLTGTHVAADLSWRVLADTRPALRASPLHRTVWVKPLPRKDISTYLRPMRRYLQTVGLGARRGDIAVLSRALVGAGVQRVTVAGAMLGSYDGEPHDGVYALQRYSRRVDVQLDERFAGDSCLDDLTGTGQLPAPDVPVTGKAGFGDLQEDLSRAEVFFRSGGTTGEPKLSAFSWADYDEHMHCGAEGLLAAGLDPRTDRTMNLFFGGQLYGGFVSFFSVLERLGAVQFPMAGQQNAHALVAKSIVDNRVDTLLGMPSYLLRLFAEAGPVLREYGGVRKIFYGGEHFSESQRRMLAEEFGVEVIRSAAYGSVDAGPLGYQCAQSAPGEHHLFTGVQTLEILDQELDRPVAAGEAGRLVFTSHTRRGQRLERYEIGDLGRWLDDECGCGRRTPRFTLLGRSGDVFRSGGHFLNYRRFVAVAGEAFDYSGEVQIVLDTDDTQESLTVRLEEGRVPEPEHAEEEFLRRYPELAITARRDRLVRLRVRPSPPEAFERTTASGKLVAVVDRRVTR</sequence>
<gene>
    <name evidence="3" type="ORF">CFN78_05595</name>
</gene>
<dbReference type="PANTHER" id="PTHR43845:SF1">
    <property type="entry name" value="BLR5969 PROTEIN"/>
    <property type="match status" value="1"/>
</dbReference>
<evidence type="ECO:0000313" key="4">
    <source>
        <dbReference type="Proteomes" id="UP000242444"/>
    </source>
</evidence>
<organism evidence="3 4">
    <name type="scientific">Amycolatopsis antarctica</name>
    <dbReference type="NCBI Taxonomy" id="1854586"/>
    <lineage>
        <taxon>Bacteria</taxon>
        <taxon>Bacillati</taxon>
        <taxon>Actinomycetota</taxon>
        <taxon>Actinomycetes</taxon>
        <taxon>Pseudonocardiales</taxon>
        <taxon>Pseudonocardiaceae</taxon>
        <taxon>Amycolatopsis</taxon>
    </lineage>
</organism>
<dbReference type="Gene3D" id="3.40.50.12780">
    <property type="entry name" value="N-terminal domain of ligase-like"/>
    <property type="match status" value="1"/>
</dbReference>
<dbReference type="OrthoDB" id="580775at2"/>